<dbReference type="Proteomes" id="UP000297299">
    <property type="component" value="Unassembled WGS sequence"/>
</dbReference>
<dbReference type="Gene3D" id="1.25.40.10">
    <property type="entry name" value="Tetratricopeptide repeat domain"/>
    <property type="match status" value="2"/>
</dbReference>
<dbReference type="SMART" id="SM00028">
    <property type="entry name" value="TPR"/>
    <property type="match status" value="3"/>
</dbReference>
<name>A0A4Y8CZU9_9HELO</name>
<organism evidence="2 3">
    <name type="scientific">Botryotinia calthae</name>
    <dbReference type="NCBI Taxonomy" id="38488"/>
    <lineage>
        <taxon>Eukaryota</taxon>
        <taxon>Fungi</taxon>
        <taxon>Dikarya</taxon>
        <taxon>Ascomycota</taxon>
        <taxon>Pezizomycotina</taxon>
        <taxon>Leotiomycetes</taxon>
        <taxon>Helotiales</taxon>
        <taxon>Sclerotiniaceae</taxon>
        <taxon>Botryotinia</taxon>
    </lineage>
</organism>
<proteinExistence type="predicted"/>
<dbReference type="SUPFAM" id="SSF48452">
    <property type="entry name" value="TPR-like"/>
    <property type="match status" value="2"/>
</dbReference>
<reference evidence="2 3" key="1">
    <citation type="submission" date="2017-11" db="EMBL/GenBank/DDBJ databases">
        <title>Comparative genomics of Botrytis spp.</title>
        <authorList>
            <person name="Valero-Jimenez C.A."/>
            <person name="Tapia P."/>
            <person name="Veloso J."/>
            <person name="Silva-Moreno E."/>
            <person name="Staats M."/>
            <person name="Valdes J.H."/>
            <person name="Van Kan J.A.L."/>
        </authorList>
    </citation>
    <scope>NUCLEOTIDE SEQUENCE [LARGE SCALE GENOMIC DNA]</scope>
    <source>
        <strain evidence="2 3">MUCL2830</strain>
    </source>
</reference>
<dbReference type="EMBL" id="PHWZ01000231">
    <property type="protein sequence ID" value="TEY55617.1"/>
    <property type="molecule type" value="Genomic_DNA"/>
</dbReference>
<dbReference type="InterPro" id="IPR019734">
    <property type="entry name" value="TPR_rpt"/>
</dbReference>
<dbReference type="Pfam" id="PF13181">
    <property type="entry name" value="TPR_8"/>
    <property type="match status" value="1"/>
</dbReference>
<evidence type="ECO:0000313" key="2">
    <source>
        <dbReference type="EMBL" id="TEY55617.1"/>
    </source>
</evidence>
<dbReference type="OrthoDB" id="539213at2759"/>
<feature type="domain" description="Clr5" evidence="1">
    <location>
        <begin position="31"/>
        <end position="83"/>
    </location>
</feature>
<dbReference type="InterPro" id="IPR025676">
    <property type="entry name" value="Clr5_dom"/>
</dbReference>
<evidence type="ECO:0000259" key="1">
    <source>
        <dbReference type="Pfam" id="PF14420"/>
    </source>
</evidence>
<protein>
    <recommendedName>
        <fullName evidence="1">Clr5 domain-containing protein</fullName>
    </recommendedName>
</protein>
<comment type="caution">
    <text evidence="2">The sequence shown here is derived from an EMBL/GenBank/DDBJ whole genome shotgun (WGS) entry which is preliminary data.</text>
</comment>
<dbReference type="AlphaFoldDB" id="A0A4Y8CZU9"/>
<evidence type="ECO:0000313" key="3">
    <source>
        <dbReference type="Proteomes" id="UP000297299"/>
    </source>
</evidence>
<dbReference type="InterPro" id="IPR011990">
    <property type="entry name" value="TPR-like_helical_dom_sf"/>
</dbReference>
<keyword evidence="3" id="KW-1185">Reference proteome</keyword>
<dbReference type="PANTHER" id="PTHR38788:SF3">
    <property type="entry name" value="CLR5 DOMAIN-CONTAINING PROTEIN"/>
    <property type="match status" value="1"/>
</dbReference>
<dbReference type="PANTHER" id="PTHR38788">
    <property type="entry name" value="CLR5 DOMAIN-CONTAINING PROTEIN"/>
    <property type="match status" value="1"/>
</dbReference>
<accession>A0A4Y8CZU9</accession>
<dbReference type="Pfam" id="PF14420">
    <property type="entry name" value="Clr5"/>
    <property type="match status" value="1"/>
</dbReference>
<dbReference type="STRING" id="38488.A0A4Y8CZU9"/>
<gene>
    <name evidence="2" type="ORF">BOTCAL_0231g00040</name>
</gene>
<sequence>MSGQTFIENHMLMDVEAQSSLSTGGHKVFSREEWLKFKPIIQQLYIDENQTYPNVARELSRRFNFCPTKRQFTRKTEEWGLKKNLRKAERKLLLQNNRKNGTAEFVIGDKRVSDPKRIQRLKRRYAHESPLSQDVSYQDTNISLESAGPYFSLEEQLSISDYPYGTTSMDQVPQILGVTEESSAMDLEQLPFSRENDVHGSLGLTRLFQRLEIEASMPPLDLDDEVMETKQTISGNELRSDIECYGRTTRPISALSSHMRYGYIPNALVQPVTIPGKGIPWSPLFELDLFPTSQNTRGSRRGLVLPLSSSPLIDMWDKDLEEWKLKLRKFRKTLPDHNPAIILSLEHLINLRKQRREGCLRLFCRLLAARQKESCPNGYKIMEVYLDFVMELLLERKLLDATSYLSRSLREAIQESQLSSEHPFHIRLSYIEAYILYQNGQYEEAESIIRLVIQKVLNNQNLDRNHQITSDALELLAFLIEKKNTDSYSEAEKLYRYNIHQTSKHGRSLGNTYFDNMSHLIDVLSEDGKAEEAHSICIYVMGYAELTLGKRHYWNYEYQERMGFILLYRGMISESIDVFQNILLEADDCHLQARTHYNLGYVLQKCGNFREAIVMYKRCLLSGVREEGWESWSSLKMTCERLSDCYEELSQFQDALFLYENLREKIKNVIGDHQFIKEVEGLISEVQERMKESSAVNEELISPHKVQQEGVDYLVYEDFSEGVVDVVSLREIFEIEDRTLDGKIVELGMQVTSIKPF</sequence>